<feature type="transmembrane region" description="Helical" evidence="1">
    <location>
        <begin position="80"/>
        <end position="102"/>
    </location>
</feature>
<protein>
    <submittedName>
        <fullName evidence="3">Uncharacterized protein LOC111440012</fullName>
    </submittedName>
</protein>
<dbReference type="KEGG" id="cmos:111440012"/>
<keyword evidence="2" id="KW-1185">Reference proteome</keyword>
<feature type="transmembrane region" description="Helical" evidence="1">
    <location>
        <begin position="53"/>
        <end position="74"/>
    </location>
</feature>
<feature type="transmembrane region" description="Helical" evidence="1">
    <location>
        <begin position="20"/>
        <end position="41"/>
    </location>
</feature>
<evidence type="ECO:0000256" key="1">
    <source>
        <dbReference type="SAM" id="Phobius"/>
    </source>
</evidence>
<dbReference type="PANTHER" id="PTHR34124:SF2">
    <property type="entry name" value="F16B3.27 PROTEIN-RELATED"/>
    <property type="match status" value="1"/>
</dbReference>
<sequence length="184" mass="20100">MGLSTSSSTSISRAHYNIHNLFLLCNYVLLGAASSCIFLTLSLRLLPSVCGFFIIFLHAFTIAGAISGCAMASAATGRWYGVHMVFTVLTAIFQGSLTVLVYTRTANFLGELKSYVREESGTVILKLGGGLSGLIFCLEWIVLVLAFWLKYYLYVEGNGSGEDLKRSGKVQQFEDSKWAPPFPV</sequence>
<evidence type="ECO:0000313" key="2">
    <source>
        <dbReference type="Proteomes" id="UP000504609"/>
    </source>
</evidence>
<dbReference type="AlphaFoldDB" id="A0A6J1F3Y9"/>
<keyword evidence="1" id="KW-1133">Transmembrane helix</keyword>
<dbReference type="Proteomes" id="UP000504609">
    <property type="component" value="Unplaced"/>
</dbReference>
<dbReference type="GeneID" id="111440012"/>
<feature type="transmembrane region" description="Helical" evidence="1">
    <location>
        <begin position="123"/>
        <end position="149"/>
    </location>
</feature>
<accession>A0A6J1F3Y9</accession>
<gene>
    <name evidence="3" type="primary">LOC111440012</name>
</gene>
<reference evidence="3" key="1">
    <citation type="submission" date="2025-08" db="UniProtKB">
        <authorList>
            <consortium name="RefSeq"/>
        </authorList>
    </citation>
    <scope>IDENTIFICATION</scope>
    <source>
        <tissue evidence="3">Young leaves</tissue>
    </source>
</reference>
<organism evidence="2 3">
    <name type="scientific">Cucurbita moschata</name>
    <name type="common">Winter crookneck squash</name>
    <name type="synonym">Cucurbita pepo var. moschata</name>
    <dbReference type="NCBI Taxonomy" id="3662"/>
    <lineage>
        <taxon>Eukaryota</taxon>
        <taxon>Viridiplantae</taxon>
        <taxon>Streptophyta</taxon>
        <taxon>Embryophyta</taxon>
        <taxon>Tracheophyta</taxon>
        <taxon>Spermatophyta</taxon>
        <taxon>Magnoliopsida</taxon>
        <taxon>eudicotyledons</taxon>
        <taxon>Gunneridae</taxon>
        <taxon>Pentapetalae</taxon>
        <taxon>rosids</taxon>
        <taxon>fabids</taxon>
        <taxon>Cucurbitales</taxon>
        <taxon>Cucurbitaceae</taxon>
        <taxon>Cucurbiteae</taxon>
        <taxon>Cucurbita</taxon>
    </lineage>
</organism>
<dbReference type="RefSeq" id="XP_022933163.1">
    <property type="nucleotide sequence ID" value="XM_023077395.1"/>
</dbReference>
<dbReference type="PANTHER" id="PTHR34124">
    <property type="entry name" value="F16B3.27 PROTEIN-RELATED"/>
    <property type="match status" value="1"/>
</dbReference>
<keyword evidence="1" id="KW-0812">Transmembrane</keyword>
<proteinExistence type="predicted"/>
<name>A0A6J1F3Y9_CUCMO</name>
<keyword evidence="1" id="KW-0472">Membrane</keyword>
<evidence type="ECO:0000313" key="3">
    <source>
        <dbReference type="RefSeq" id="XP_022933163.1"/>
    </source>
</evidence>